<dbReference type="InterPro" id="IPR017926">
    <property type="entry name" value="GATASE"/>
</dbReference>
<dbReference type="Gene3D" id="3.40.50.880">
    <property type="match status" value="1"/>
</dbReference>
<accession>A0ABX5M0C9</accession>
<dbReference type="PANTHER" id="PTHR42695:SF5">
    <property type="entry name" value="GLUTAMINE AMIDOTRANSFERASE YLR126C-RELATED"/>
    <property type="match status" value="1"/>
</dbReference>
<dbReference type="RefSeq" id="WP_110187690.1">
    <property type="nucleotide sequence ID" value="NZ_CP177354.1"/>
</dbReference>
<reference evidence="2 3" key="1">
    <citation type="submission" date="2015-03" db="EMBL/GenBank/DDBJ databases">
        <authorList>
            <person name="Krishnan R."/>
            <person name="Midha S."/>
            <person name="Patil P.B."/>
            <person name="Rameshkumar N."/>
        </authorList>
    </citation>
    <scope>NUCLEOTIDE SEQUENCE [LARGE SCALE GENOMIC DNA]</scope>
    <source>
        <strain evidence="2 3">L1E11</strain>
    </source>
</reference>
<evidence type="ECO:0000313" key="3">
    <source>
        <dbReference type="Proteomes" id="UP000248090"/>
    </source>
</evidence>
<dbReference type="EMBL" id="LAPT01000060">
    <property type="protein sequence ID" value="PXF30898.1"/>
    <property type="molecule type" value="Genomic_DNA"/>
</dbReference>
<dbReference type="Pfam" id="PF00117">
    <property type="entry name" value="GATase"/>
    <property type="match status" value="1"/>
</dbReference>
<dbReference type="SUPFAM" id="SSF52317">
    <property type="entry name" value="Class I glutamine amidotransferase-like"/>
    <property type="match status" value="1"/>
</dbReference>
<evidence type="ECO:0000313" key="2">
    <source>
        <dbReference type="EMBL" id="PXF30898.1"/>
    </source>
</evidence>
<dbReference type="PROSITE" id="PS51273">
    <property type="entry name" value="GATASE_TYPE_1"/>
    <property type="match status" value="1"/>
</dbReference>
<gene>
    <name evidence="2" type="ORF">WH50_12890</name>
</gene>
<comment type="caution">
    <text evidence="2">The sequence shown here is derived from an EMBL/GenBank/DDBJ whole genome shotgun (WGS) entry which is preliminary data.</text>
</comment>
<feature type="domain" description="Glutamine amidotransferase" evidence="1">
    <location>
        <begin position="29"/>
        <end position="180"/>
    </location>
</feature>
<sequence length="230" mass="25325">MRVLVLQHVAFEGIGAMENWFEQHDASIDYVRFFEADATLPPAQDFDLIIAMGGPMSVNDEQGYPWLVAEKRFLREAIQQGDTAVLGVCLGAQLIASALGARVYANPVAEIGWYPIHQQGTDEDCFIFPPQIEVLHWHGETFDLPEGAQLLASSAACAHQAFQLGDRVIGLQCHPEMTAGIIADLLEECGDELVPGEWVQDAATLSGVSEARYIKAHQLMQAILEYLLME</sequence>
<dbReference type="InterPro" id="IPR029062">
    <property type="entry name" value="Class_I_gatase-like"/>
</dbReference>
<keyword evidence="3" id="KW-1185">Reference proteome</keyword>
<protein>
    <submittedName>
        <fullName evidence="2">Amidotransferase</fullName>
    </submittedName>
</protein>
<proteinExistence type="predicted"/>
<dbReference type="InterPro" id="IPR044992">
    <property type="entry name" value="ChyE-like"/>
</dbReference>
<evidence type="ECO:0000259" key="1">
    <source>
        <dbReference type="Pfam" id="PF00117"/>
    </source>
</evidence>
<organism evidence="2 3">
    <name type="scientific">Pokkaliibacter plantistimulans</name>
    <dbReference type="NCBI Taxonomy" id="1635171"/>
    <lineage>
        <taxon>Bacteria</taxon>
        <taxon>Pseudomonadati</taxon>
        <taxon>Pseudomonadota</taxon>
        <taxon>Gammaproteobacteria</taxon>
        <taxon>Oceanospirillales</taxon>
        <taxon>Balneatrichaceae</taxon>
        <taxon>Pokkaliibacter</taxon>
    </lineage>
</organism>
<dbReference type="Proteomes" id="UP000248090">
    <property type="component" value="Unassembled WGS sequence"/>
</dbReference>
<name>A0ABX5M0C9_9GAMM</name>
<dbReference type="CDD" id="cd01741">
    <property type="entry name" value="GATase1_1"/>
    <property type="match status" value="1"/>
</dbReference>
<dbReference type="PANTHER" id="PTHR42695">
    <property type="entry name" value="GLUTAMINE AMIDOTRANSFERASE YLR126C-RELATED"/>
    <property type="match status" value="1"/>
</dbReference>